<proteinExistence type="predicted"/>
<keyword evidence="1" id="KW-0963">Cytoplasm</keyword>
<sequence length="512" mass="58514">MRFKVLLIDDEPGALEGMQLWIDWEKLGFEVCGTCSNGAEGLKVMAELSPDLVVTDVNMPLMSGLEMIEEWQKNGNKKISFAIISGYSEFEYARKAMRYGITHYLLKPVEPEEAAEELRKIYSELLHEAEEQQWSEIASLEEQVFLIRQLLENCPGSEREYPDSLSTLSASREAWNICLILTEPAMYAELRGITAGLIAQEQAMFLIDLEMNRLGIVFGYSPDQGQADGICRVLAEFSVRYNGQRVVVAIGAPEESLLHLANCYRTAEEALKFKFYDPDYPGVISYASIKNRHFQYHYDPIRLVDNAMEALTLLNAAGYHETVTAEANLFRELPLAPEIVKKALFHLMYKMKEYMEDSLGKKASEALVKLDFSALDASVMGLNEFLSLLLSFGDECIDLLSEEQELKSQGIVQEINEYIREHYREGLTIKKLAERFYLHPVYLGQLLMKKNGVGFNEWVHNLRIEEASRLLLENKHKNSEIAEQVGYVNYSQFLKQFEKRMGMSPGEYKSRN</sequence>
<feature type="domain" description="Response regulatory" evidence="7">
    <location>
        <begin position="4"/>
        <end position="122"/>
    </location>
</feature>
<evidence type="ECO:0000259" key="6">
    <source>
        <dbReference type="PROSITE" id="PS01124"/>
    </source>
</evidence>
<dbReference type="PANTHER" id="PTHR42713">
    <property type="entry name" value="HISTIDINE KINASE-RELATED"/>
    <property type="match status" value="1"/>
</dbReference>
<gene>
    <name evidence="8" type="ORF">KQJ23_03305</name>
</gene>
<dbReference type="PANTHER" id="PTHR42713:SF3">
    <property type="entry name" value="TRANSCRIPTIONAL REGULATORY PROTEIN HPTR"/>
    <property type="match status" value="1"/>
</dbReference>
<dbReference type="InterPro" id="IPR051552">
    <property type="entry name" value="HptR"/>
</dbReference>
<evidence type="ECO:0000256" key="4">
    <source>
        <dbReference type="ARBA" id="ARBA00023125"/>
    </source>
</evidence>
<dbReference type="CDD" id="cd17536">
    <property type="entry name" value="REC_YesN-like"/>
    <property type="match status" value="1"/>
</dbReference>
<evidence type="ECO:0000256" key="5">
    <source>
        <dbReference type="PROSITE-ProRule" id="PRU00169"/>
    </source>
</evidence>
<name>A0ABS6FKX9_9BACL</name>
<dbReference type="PROSITE" id="PS01124">
    <property type="entry name" value="HTH_ARAC_FAMILY_2"/>
    <property type="match status" value="1"/>
</dbReference>
<keyword evidence="9" id="KW-1185">Reference proteome</keyword>
<organism evidence="8 9">
    <name type="scientific">Paenibacillus brevis</name>
    <dbReference type="NCBI Taxonomy" id="2841508"/>
    <lineage>
        <taxon>Bacteria</taxon>
        <taxon>Bacillati</taxon>
        <taxon>Bacillota</taxon>
        <taxon>Bacilli</taxon>
        <taxon>Bacillales</taxon>
        <taxon>Paenibacillaceae</taxon>
        <taxon>Paenibacillus</taxon>
    </lineage>
</organism>
<comment type="caution">
    <text evidence="8">The sequence shown here is derived from an EMBL/GenBank/DDBJ whole genome shotgun (WGS) entry which is preliminary data.</text>
</comment>
<dbReference type="SMART" id="SM00448">
    <property type="entry name" value="REC"/>
    <property type="match status" value="1"/>
</dbReference>
<evidence type="ECO:0000313" key="9">
    <source>
        <dbReference type="Proteomes" id="UP000743001"/>
    </source>
</evidence>
<evidence type="ECO:0000256" key="1">
    <source>
        <dbReference type="ARBA" id="ARBA00022490"/>
    </source>
</evidence>
<keyword evidence="2 5" id="KW-0597">Phosphoprotein</keyword>
<dbReference type="Proteomes" id="UP000743001">
    <property type="component" value="Unassembled WGS sequence"/>
</dbReference>
<evidence type="ECO:0000313" key="8">
    <source>
        <dbReference type="EMBL" id="MBU5670852.1"/>
    </source>
</evidence>
<feature type="domain" description="HTH araC/xylS-type" evidence="6">
    <location>
        <begin position="413"/>
        <end position="511"/>
    </location>
</feature>
<dbReference type="Pfam" id="PF00072">
    <property type="entry name" value="Response_reg"/>
    <property type="match status" value="1"/>
</dbReference>
<accession>A0ABS6FKX9</accession>
<dbReference type="SMART" id="SM00342">
    <property type="entry name" value="HTH_ARAC"/>
    <property type="match status" value="1"/>
</dbReference>
<keyword evidence="3" id="KW-0902">Two-component regulatory system</keyword>
<protein>
    <submittedName>
        <fullName evidence="8">Response regulator</fullName>
    </submittedName>
</protein>
<dbReference type="InterPro" id="IPR018060">
    <property type="entry name" value="HTH_AraC"/>
</dbReference>
<dbReference type="PROSITE" id="PS50110">
    <property type="entry name" value="RESPONSE_REGULATORY"/>
    <property type="match status" value="1"/>
</dbReference>
<dbReference type="Pfam" id="PF12833">
    <property type="entry name" value="HTH_18"/>
    <property type="match status" value="1"/>
</dbReference>
<reference evidence="8 9" key="1">
    <citation type="submission" date="2021-06" db="EMBL/GenBank/DDBJ databases">
        <authorList>
            <person name="Sun Q."/>
            <person name="Li D."/>
        </authorList>
    </citation>
    <scope>NUCLEOTIDE SEQUENCE [LARGE SCALE GENOMIC DNA]</scope>
    <source>
        <strain evidence="8 9">MSJ-6</strain>
    </source>
</reference>
<evidence type="ECO:0000256" key="3">
    <source>
        <dbReference type="ARBA" id="ARBA00023012"/>
    </source>
</evidence>
<dbReference type="InterPro" id="IPR001789">
    <property type="entry name" value="Sig_transdc_resp-reg_receiver"/>
</dbReference>
<dbReference type="EMBL" id="JAHLQJ010000002">
    <property type="protein sequence ID" value="MBU5670852.1"/>
    <property type="molecule type" value="Genomic_DNA"/>
</dbReference>
<evidence type="ECO:0000256" key="2">
    <source>
        <dbReference type="ARBA" id="ARBA00022553"/>
    </source>
</evidence>
<evidence type="ECO:0000259" key="7">
    <source>
        <dbReference type="PROSITE" id="PS50110"/>
    </source>
</evidence>
<feature type="modified residue" description="4-aspartylphosphate" evidence="5">
    <location>
        <position position="56"/>
    </location>
</feature>
<keyword evidence="4" id="KW-0238">DNA-binding</keyword>